<dbReference type="Pfam" id="PF00241">
    <property type="entry name" value="Cofilin_ADF"/>
    <property type="match status" value="1"/>
</dbReference>
<proteinExistence type="inferred from homology"/>
<sequence>MAPAGDLLSDPEIAQAYEDVRSDKSPLTWLVLKYASATSDSLTLAKTGEGEISQVCEELADDEAAYAYVRMKLGNDEYSERTKFVFVVWAGPQTKIMRKAKMSFQSGQVKQVIRTYAVEIQTSDKRELDADAVTMKLRKAMGANCKSIFFFLLSAFYPPLKLQSICWMSFFLWLICVNLFSNFFF</sequence>
<dbReference type="PANTHER" id="PTHR10829:SF56">
    <property type="entry name" value="ADF-H DOMAIN-CONTAINING PROTEIN"/>
    <property type="match status" value="1"/>
</dbReference>
<evidence type="ECO:0000313" key="9">
    <source>
        <dbReference type="Proteomes" id="UP001152607"/>
    </source>
</evidence>
<accession>A0A9W4XKM0</accession>
<keyword evidence="2" id="KW-0963">Cytoplasm</keyword>
<evidence type="ECO:0000256" key="2">
    <source>
        <dbReference type="ARBA" id="ARBA00022490"/>
    </source>
</evidence>
<gene>
    <name evidence="8" type="ORF">PDIGIT_LOCUS8515</name>
</gene>
<dbReference type="AlphaFoldDB" id="A0A9W4XKM0"/>
<dbReference type="InterPro" id="IPR002108">
    <property type="entry name" value="ADF-H"/>
</dbReference>
<dbReference type="Gene3D" id="3.40.20.10">
    <property type="entry name" value="Severin"/>
    <property type="match status" value="1"/>
</dbReference>
<dbReference type="Proteomes" id="UP001152607">
    <property type="component" value="Unassembled WGS sequence"/>
</dbReference>
<comment type="subcellular location">
    <subcellularLocation>
        <location evidence="1">Cytoplasm</location>
        <location evidence="1">Cytoskeleton</location>
    </subcellularLocation>
</comment>
<keyword evidence="9" id="KW-1185">Reference proteome</keyword>
<keyword evidence="6" id="KW-0812">Transmembrane</keyword>
<evidence type="ECO:0000256" key="4">
    <source>
        <dbReference type="ARBA" id="ARBA00023212"/>
    </source>
</evidence>
<dbReference type="SUPFAM" id="SSF55753">
    <property type="entry name" value="Actin depolymerizing proteins"/>
    <property type="match status" value="1"/>
</dbReference>
<evidence type="ECO:0000256" key="1">
    <source>
        <dbReference type="ARBA" id="ARBA00004245"/>
    </source>
</evidence>
<dbReference type="FunFam" id="3.40.20.10:FF:000018">
    <property type="entry name" value="Coactosin-like 1"/>
    <property type="match status" value="1"/>
</dbReference>
<organism evidence="8 9">
    <name type="scientific">Periconia digitata</name>
    <dbReference type="NCBI Taxonomy" id="1303443"/>
    <lineage>
        <taxon>Eukaryota</taxon>
        <taxon>Fungi</taxon>
        <taxon>Dikarya</taxon>
        <taxon>Ascomycota</taxon>
        <taxon>Pezizomycotina</taxon>
        <taxon>Dothideomycetes</taxon>
        <taxon>Pleosporomycetidae</taxon>
        <taxon>Pleosporales</taxon>
        <taxon>Massarineae</taxon>
        <taxon>Periconiaceae</taxon>
        <taxon>Periconia</taxon>
    </lineage>
</organism>
<dbReference type="PROSITE" id="PS51263">
    <property type="entry name" value="ADF_H"/>
    <property type="match status" value="1"/>
</dbReference>
<dbReference type="InterPro" id="IPR029006">
    <property type="entry name" value="ADF-H/Gelsolin-like_dom_sf"/>
</dbReference>
<keyword evidence="3" id="KW-0009">Actin-binding</keyword>
<evidence type="ECO:0000313" key="8">
    <source>
        <dbReference type="EMBL" id="CAI6335434.1"/>
    </source>
</evidence>
<keyword evidence="4" id="KW-0206">Cytoskeleton</keyword>
<dbReference type="GO" id="GO:0051015">
    <property type="term" value="F:actin filament binding"/>
    <property type="evidence" value="ECO:0007669"/>
    <property type="project" value="TreeGrafter"/>
</dbReference>
<comment type="caution">
    <text evidence="8">The sequence shown here is derived from an EMBL/GenBank/DDBJ whole genome shotgun (WGS) entry which is preliminary data.</text>
</comment>
<reference evidence="8" key="1">
    <citation type="submission" date="2023-01" db="EMBL/GenBank/DDBJ databases">
        <authorList>
            <person name="Van Ghelder C."/>
            <person name="Rancurel C."/>
        </authorList>
    </citation>
    <scope>NUCLEOTIDE SEQUENCE</scope>
    <source>
        <strain evidence="8">CNCM I-4278</strain>
    </source>
</reference>
<dbReference type="OrthoDB" id="20822at2759"/>
<dbReference type="CDD" id="cd11282">
    <property type="entry name" value="ADF_coactosin_like"/>
    <property type="match status" value="1"/>
</dbReference>
<dbReference type="EMBL" id="CAOQHR010000005">
    <property type="protein sequence ID" value="CAI6335434.1"/>
    <property type="molecule type" value="Genomic_DNA"/>
</dbReference>
<dbReference type="PANTHER" id="PTHR10829">
    <property type="entry name" value="CORTACTIN AND DREBRIN"/>
    <property type="match status" value="1"/>
</dbReference>
<evidence type="ECO:0000256" key="6">
    <source>
        <dbReference type="SAM" id="Phobius"/>
    </source>
</evidence>
<protein>
    <recommendedName>
        <fullName evidence="7">ADF-H domain-containing protein</fullName>
    </recommendedName>
</protein>
<keyword evidence="6" id="KW-0472">Membrane</keyword>
<dbReference type="GO" id="GO:0030833">
    <property type="term" value="P:regulation of actin filament polymerization"/>
    <property type="evidence" value="ECO:0007669"/>
    <property type="project" value="TreeGrafter"/>
</dbReference>
<feature type="domain" description="ADF-H" evidence="7">
    <location>
        <begin position="5"/>
        <end position="138"/>
    </location>
</feature>
<comment type="similarity">
    <text evidence="5">Belongs to the actin-binding proteins ADF family. Coactosin subfamily.</text>
</comment>
<dbReference type="GO" id="GO:0030427">
    <property type="term" value="C:site of polarized growth"/>
    <property type="evidence" value="ECO:0007669"/>
    <property type="project" value="TreeGrafter"/>
</dbReference>
<feature type="transmembrane region" description="Helical" evidence="6">
    <location>
        <begin position="166"/>
        <end position="184"/>
    </location>
</feature>
<evidence type="ECO:0000256" key="5">
    <source>
        <dbReference type="ARBA" id="ARBA00038052"/>
    </source>
</evidence>
<evidence type="ECO:0000259" key="7">
    <source>
        <dbReference type="PROSITE" id="PS51263"/>
    </source>
</evidence>
<evidence type="ECO:0000256" key="3">
    <source>
        <dbReference type="ARBA" id="ARBA00023203"/>
    </source>
</evidence>
<dbReference type="GO" id="GO:0030864">
    <property type="term" value="C:cortical actin cytoskeleton"/>
    <property type="evidence" value="ECO:0007669"/>
    <property type="project" value="TreeGrafter"/>
</dbReference>
<keyword evidence="6" id="KW-1133">Transmembrane helix</keyword>
<name>A0A9W4XKM0_9PLEO</name>
<dbReference type="SMART" id="SM00102">
    <property type="entry name" value="ADF"/>
    <property type="match status" value="1"/>
</dbReference>
<dbReference type="GO" id="GO:0005884">
    <property type="term" value="C:actin filament"/>
    <property type="evidence" value="ECO:0007669"/>
    <property type="project" value="TreeGrafter"/>
</dbReference>